<evidence type="ECO:0000313" key="2">
    <source>
        <dbReference type="Proteomes" id="UP000257109"/>
    </source>
</evidence>
<dbReference type="AlphaFoldDB" id="A0A371H986"/>
<dbReference type="PANTHER" id="PTHR48475:SF2">
    <property type="entry name" value="RIBONUCLEASE H"/>
    <property type="match status" value="1"/>
</dbReference>
<dbReference type="EMBL" id="QJKJ01003243">
    <property type="protein sequence ID" value="RDX99370.1"/>
    <property type="molecule type" value="Genomic_DNA"/>
</dbReference>
<gene>
    <name evidence="1" type="ORF">CR513_17593</name>
</gene>
<accession>A0A371H986</accession>
<organism evidence="1 2">
    <name type="scientific">Mucuna pruriens</name>
    <name type="common">Velvet bean</name>
    <name type="synonym">Dolichos pruriens</name>
    <dbReference type="NCBI Taxonomy" id="157652"/>
    <lineage>
        <taxon>Eukaryota</taxon>
        <taxon>Viridiplantae</taxon>
        <taxon>Streptophyta</taxon>
        <taxon>Embryophyta</taxon>
        <taxon>Tracheophyta</taxon>
        <taxon>Spermatophyta</taxon>
        <taxon>Magnoliopsida</taxon>
        <taxon>eudicotyledons</taxon>
        <taxon>Gunneridae</taxon>
        <taxon>Pentapetalae</taxon>
        <taxon>rosids</taxon>
        <taxon>fabids</taxon>
        <taxon>Fabales</taxon>
        <taxon>Fabaceae</taxon>
        <taxon>Papilionoideae</taxon>
        <taxon>50 kb inversion clade</taxon>
        <taxon>NPAAA clade</taxon>
        <taxon>indigoferoid/millettioid clade</taxon>
        <taxon>Phaseoleae</taxon>
        <taxon>Mucuna</taxon>
    </lineage>
</organism>
<dbReference type="PANTHER" id="PTHR48475">
    <property type="entry name" value="RIBONUCLEASE H"/>
    <property type="match status" value="1"/>
</dbReference>
<dbReference type="Gene3D" id="1.10.340.70">
    <property type="match status" value="1"/>
</dbReference>
<sequence>MLKDPQEARRIKREVAKYVLITSQLYKQGFSFPLLRCLGEAEAERAIGEVHEGACGSCIGGRALASKTAQAGFYWQTLKRDSLPFVKKCDKCQRYVITTTTKCFITMLTDIKRHLNNSIR</sequence>
<protein>
    <recommendedName>
        <fullName evidence="3">Integrase zinc-binding domain-containing protein</fullName>
    </recommendedName>
</protein>
<dbReference type="Proteomes" id="UP000257109">
    <property type="component" value="Unassembled WGS sequence"/>
</dbReference>
<feature type="non-terminal residue" evidence="1">
    <location>
        <position position="1"/>
    </location>
</feature>
<comment type="caution">
    <text evidence="1">The sequence shown here is derived from an EMBL/GenBank/DDBJ whole genome shotgun (WGS) entry which is preliminary data.</text>
</comment>
<reference evidence="1" key="1">
    <citation type="submission" date="2018-05" db="EMBL/GenBank/DDBJ databases">
        <title>Draft genome of Mucuna pruriens seed.</title>
        <authorList>
            <person name="Nnadi N.E."/>
            <person name="Vos R."/>
            <person name="Hasami M.H."/>
            <person name="Devisetty U.K."/>
            <person name="Aguiy J.C."/>
        </authorList>
    </citation>
    <scope>NUCLEOTIDE SEQUENCE [LARGE SCALE GENOMIC DNA]</scope>
    <source>
        <strain evidence="1">JCA_2017</strain>
    </source>
</reference>
<proteinExistence type="predicted"/>
<dbReference type="OrthoDB" id="1430228at2759"/>
<evidence type="ECO:0008006" key="3">
    <source>
        <dbReference type="Google" id="ProtNLM"/>
    </source>
</evidence>
<name>A0A371H986_MUCPR</name>
<keyword evidence="2" id="KW-1185">Reference proteome</keyword>
<evidence type="ECO:0000313" key="1">
    <source>
        <dbReference type="EMBL" id="RDX99370.1"/>
    </source>
</evidence>